<dbReference type="EMBL" id="JACCCV010000001">
    <property type="protein sequence ID" value="NYF50011.1"/>
    <property type="molecule type" value="Genomic_DNA"/>
</dbReference>
<protein>
    <recommendedName>
        <fullName evidence="4">DUF1579 domain-containing protein</fullName>
    </recommendedName>
</protein>
<evidence type="ECO:0000256" key="1">
    <source>
        <dbReference type="SAM" id="SignalP"/>
    </source>
</evidence>
<feature type="chain" id="PRO_5030952104" description="DUF1579 domain-containing protein" evidence="1">
    <location>
        <begin position="28"/>
        <end position="188"/>
    </location>
</feature>
<dbReference type="AlphaFoldDB" id="A0A7Y9NII7"/>
<comment type="caution">
    <text evidence="2">The sequence shown here is derived from an EMBL/GenBank/DDBJ whole genome shotgun (WGS) entry which is preliminary data.</text>
</comment>
<gene>
    <name evidence="2" type="ORF">HDF12_000376</name>
</gene>
<organism evidence="2 3">
    <name type="scientific">Tunturiibacter lichenicola</name>
    <dbReference type="NCBI Taxonomy" id="2051959"/>
    <lineage>
        <taxon>Bacteria</taxon>
        <taxon>Pseudomonadati</taxon>
        <taxon>Acidobacteriota</taxon>
        <taxon>Terriglobia</taxon>
        <taxon>Terriglobales</taxon>
        <taxon>Acidobacteriaceae</taxon>
        <taxon>Tunturiibacter</taxon>
    </lineage>
</organism>
<evidence type="ECO:0000313" key="2">
    <source>
        <dbReference type="EMBL" id="NYF50011.1"/>
    </source>
</evidence>
<dbReference type="Proteomes" id="UP000534186">
    <property type="component" value="Unassembled WGS sequence"/>
</dbReference>
<name>A0A7Y9NII7_9BACT</name>
<proteinExistence type="predicted"/>
<accession>A0A7Y9NII7</accession>
<feature type="signal peptide" evidence="1">
    <location>
        <begin position="1"/>
        <end position="27"/>
    </location>
</feature>
<reference evidence="2 3" key="1">
    <citation type="submission" date="2020-07" db="EMBL/GenBank/DDBJ databases">
        <title>Genomic Encyclopedia of Type Strains, Phase IV (KMG-V): Genome sequencing to study the core and pangenomes of soil and plant-associated prokaryotes.</title>
        <authorList>
            <person name="Whitman W."/>
        </authorList>
    </citation>
    <scope>NUCLEOTIDE SEQUENCE [LARGE SCALE GENOMIC DNA]</scope>
    <source>
        <strain evidence="2 3">M8UP30</strain>
    </source>
</reference>
<keyword evidence="1" id="KW-0732">Signal</keyword>
<evidence type="ECO:0008006" key="4">
    <source>
        <dbReference type="Google" id="ProtNLM"/>
    </source>
</evidence>
<evidence type="ECO:0000313" key="3">
    <source>
        <dbReference type="Proteomes" id="UP000534186"/>
    </source>
</evidence>
<sequence length="188" mass="21318">MILKLPTKLAASLLAIALFCLPTPAPTQTPAKDLNANFLGKWTGQLEYRDFQSNAQVFLPTWLTITETADQRALQFNYIYDDGPSKTVREFTTVTLDPIAAKITFTSDRDKSTDIYTLQGLEDFSKLGRGTLILTGPGKENDRPVDVRITLTLRRNLYTYRKETRRPGEDFKFRDAYTFTRAEPPSTP</sequence>